<sequence>MATALADAHGRLLLIDNAESGPARRLLDGMALPWSENTNPTTEIEDPSLAAAANNHRAAAAKRWRTLIRPISRGRGQDQDRGQGYGLDVD</sequence>
<feature type="region of interest" description="Disordered" evidence="1">
    <location>
        <begin position="70"/>
        <end position="90"/>
    </location>
</feature>
<name>A0A179VAY0_9MYCO</name>
<evidence type="ECO:0000313" key="2">
    <source>
        <dbReference type="EMBL" id="OAT69040.1"/>
    </source>
</evidence>
<dbReference type="EMBL" id="LQYE01000010">
    <property type="protein sequence ID" value="OAT69040.1"/>
    <property type="molecule type" value="Genomic_DNA"/>
</dbReference>
<dbReference type="Proteomes" id="UP000186919">
    <property type="component" value="Unassembled WGS sequence"/>
</dbReference>
<gene>
    <name evidence="2" type="ORF">AWB85_23215</name>
</gene>
<organism evidence="2 3">
    <name type="scientific">Mycobacteroides immunogenum</name>
    <dbReference type="NCBI Taxonomy" id="83262"/>
    <lineage>
        <taxon>Bacteria</taxon>
        <taxon>Bacillati</taxon>
        <taxon>Actinomycetota</taxon>
        <taxon>Actinomycetes</taxon>
        <taxon>Mycobacteriales</taxon>
        <taxon>Mycobacteriaceae</taxon>
        <taxon>Mycobacteroides</taxon>
    </lineage>
</organism>
<evidence type="ECO:0000256" key="1">
    <source>
        <dbReference type="SAM" id="MobiDB-lite"/>
    </source>
</evidence>
<accession>A0A179VAY0</accession>
<reference evidence="2 3" key="1">
    <citation type="submission" date="2016-01" db="EMBL/GenBank/DDBJ databases">
        <title>Mycobacterium immunogenum strain CD11_6 genome sequencing and assembly.</title>
        <authorList>
            <person name="Kaur G."/>
            <person name="Nair G.R."/>
            <person name="Mayilraj S."/>
        </authorList>
    </citation>
    <scope>NUCLEOTIDE SEQUENCE [LARGE SCALE GENOMIC DNA]</scope>
    <source>
        <strain evidence="2 3">CD11-6</strain>
    </source>
</reference>
<protein>
    <submittedName>
        <fullName evidence="2">Uncharacterized protein</fullName>
    </submittedName>
</protein>
<dbReference type="RefSeq" id="WP_064629421.1">
    <property type="nucleotide sequence ID" value="NZ_LQYE01000010.1"/>
</dbReference>
<comment type="caution">
    <text evidence="2">The sequence shown here is derived from an EMBL/GenBank/DDBJ whole genome shotgun (WGS) entry which is preliminary data.</text>
</comment>
<proteinExistence type="predicted"/>
<evidence type="ECO:0000313" key="3">
    <source>
        <dbReference type="Proteomes" id="UP000186919"/>
    </source>
</evidence>
<dbReference type="AlphaFoldDB" id="A0A179VAY0"/>